<dbReference type="InterPro" id="IPR004518">
    <property type="entry name" value="MazG-like_dom"/>
</dbReference>
<feature type="domain" description="NTP pyrophosphohydrolase MazG-like" evidence="1">
    <location>
        <begin position="37"/>
        <end position="110"/>
    </location>
</feature>
<dbReference type="Gene3D" id="1.10.287.1080">
    <property type="entry name" value="MazG-like"/>
    <property type="match status" value="1"/>
</dbReference>
<dbReference type="CDD" id="cd11528">
    <property type="entry name" value="NTP-PPase_MazG_Nterm"/>
    <property type="match status" value="1"/>
</dbReference>
<name>A0A1R4GJ12_9MICC</name>
<dbReference type="GO" id="GO:0046052">
    <property type="term" value="P:UTP catabolic process"/>
    <property type="evidence" value="ECO:0007669"/>
    <property type="project" value="TreeGrafter"/>
</dbReference>
<dbReference type="RefSeq" id="WP_086999467.1">
    <property type="nucleotide sequence ID" value="NZ_FUHW01000038.1"/>
</dbReference>
<dbReference type="EC" id="3.6.1.8" evidence="2"/>
<keyword evidence="3" id="KW-1185">Reference proteome</keyword>
<dbReference type="EMBL" id="FUHW01000038">
    <property type="protein sequence ID" value="SJM68168.1"/>
    <property type="molecule type" value="Genomic_DNA"/>
</dbReference>
<dbReference type="Pfam" id="PF03819">
    <property type="entry name" value="MazG"/>
    <property type="match status" value="1"/>
</dbReference>
<protein>
    <submittedName>
        <fullName evidence="2">Nucleoside triphosphate pyrophosphohydrolase MazG</fullName>
        <ecNumber evidence="2">3.6.1.8</ecNumber>
    </submittedName>
</protein>
<dbReference type="Proteomes" id="UP000195913">
    <property type="component" value="Unassembled WGS sequence"/>
</dbReference>
<dbReference type="GO" id="GO:0046047">
    <property type="term" value="P:TTP catabolic process"/>
    <property type="evidence" value="ECO:0007669"/>
    <property type="project" value="TreeGrafter"/>
</dbReference>
<dbReference type="GO" id="GO:0046081">
    <property type="term" value="P:dUTP catabolic process"/>
    <property type="evidence" value="ECO:0007669"/>
    <property type="project" value="TreeGrafter"/>
</dbReference>
<sequence>MSEARPGGSLGSAGEPQRLLGIIADLRRHCRWTAELTHASLVEYLVEESYELLEAIETGQDDDELRGELADVLLQLVLHAEIAAERGAFDFSDIAAHLSEKMIRRNTHVFHPDGSLRGSYPESIQEIIGSWDAAKRAEDPSRTDPFSSLPRHLPALALADKTIGRARRWAGATPAPDTPKAPESVVVDTEDELGDLLLGIVADAHERGLDAERSLRTAVARYMTHAQPTSSSTAGTG</sequence>
<keyword evidence="2" id="KW-0378">Hydrolase</keyword>
<dbReference type="GO" id="GO:0006203">
    <property type="term" value="P:dGTP catabolic process"/>
    <property type="evidence" value="ECO:0007669"/>
    <property type="project" value="TreeGrafter"/>
</dbReference>
<evidence type="ECO:0000313" key="2">
    <source>
        <dbReference type="EMBL" id="SJM68168.1"/>
    </source>
</evidence>
<dbReference type="PANTHER" id="PTHR30522:SF0">
    <property type="entry name" value="NUCLEOSIDE TRIPHOSPHATE PYROPHOSPHOHYDROLASE"/>
    <property type="match status" value="1"/>
</dbReference>
<dbReference type="GO" id="GO:0047693">
    <property type="term" value="F:ATP diphosphatase activity"/>
    <property type="evidence" value="ECO:0007669"/>
    <property type="project" value="UniProtKB-EC"/>
</dbReference>
<dbReference type="SUPFAM" id="SSF101386">
    <property type="entry name" value="all-alpha NTP pyrophosphatases"/>
    <property type="match status" value="1"/>
</dbReference>
<organism evidence="2 3">
    <name type="scientific">Arthrobacter rhombi</name>
    <dbReference type="NCBI Taxonomy" id="71253"/>
    <lineage>
        <taxon>Bacteria</taxon>
        <taxon>Bacillati</taxon>
        <taxon>Actinomycetota</taxon>
        <taxon>Actinomycetes</taxon>
        <taxon>Micrococcales</taxon>
        <taxon>Micrococcaceae</taxon>
        <taxon>Arthrobacter</taxon>
    </lineage>
</organism>
<dbReference type="InterPro" id="IPR048015">
    <property type="entry name" value="NTP-PPase_MazG-like_N"/>
</dbReference>
<evidence type="ECO:0000259" key="1">
    <source>
        <dbReference type="Pfam" id="PF03819"/>
    </source>
</evidence>
<reference evidence="2 3" key="1">
    <citation type="submission" date="2017-02" db="EMBL/GenBank/DDBJ databases">
        <authorList>
            <person name="Peterson S.W."/>
        </authorList>
    </citation>
    <scope>NUCLEOTIDE SEQUENCE [LARGE SCALE GENOMIC DNA]</scope>
    <source>
        <strain evidence="2 3">B Ar 00.02</strain>
    </source>
</reference>
<evidence type="ECO:0000313" key="3">
    <source>
        <dbReference type="Proteomes" id="UP000195913"/>
    </source>
</evidence>
<accession>A0A1R4GJ12</accession>
<dbReference type="InterPro" id="IPR011551">
    <property type="entry name" value="NTP_PyrPHydrolase_MazG"/>
</dbReference>
<dbReference type="AlphaFoldDB" id="A0A1R4GJ12"/>
<proteinExistence type="predicted"/>
<dbReference type="GO" id="GO:0046076">
    <property type="term" value="P:dTTP catabolic process"/>
    <property type="evidence" value="ECO:0007669"/>
    <property type="project" value="TreeGrafter"/>
</dbReference>
<dbReference type="PANTHER" id="PTHR30522">
    <property type="entry name" value="NUCLEOSIDE TRIPHOSPHATE PYROPHOSPHOHYDROLASE"/>
    <property type="match status" value="1"/>
</dbReference>
<gene>
    <name evidence="2" type="ORF">FM101_10845</name>
</gene>
<dbReference type="GO" id="GO:0046061">
    <property type="term" value="P:dATP catabolic process"/>
    <property type="evidence" value="ECO:0007669"/>
    <property type="project" value="TreeGrafter"/>
</dbReference>